<sequence>MLVSYQNLQVGISYENLDGCPVLLRMEFPEKPGSSVVAAGAILWEDVCAADWRKKRPSTASHFLTIGDSCHTIARHKPTVHATWAGVFDPASQTPSGWRGFPILGGRDCPESTAITGKPLSAPADGRTCITAPTFVVNVLDVAEQSARAMPVAQKGWRAIQIAFTRDATRGIDMPNSDHRVAQLNRSIESRLTRYESARRHLPEVAAYVRVQRTLMADHQPEGGRWGALCLADHDPMTPWPCDGVQKFDSPTAYFD</sequence>
<dbReference type="RefSeq" id="WP_155773096.1">
    <property type="nucleotide sequence ID" value="NZ_CP009112.1"/>
</dbReference>
<protein>
    <submittedName>
        <fullName evidence="1">Uncharacterized protein</fullName>
    </submittedName>
</protein>
<keyword evidence="1" id="KW-0614">Plasmid</keyword>
<proteinExistence type="predicted"/>
<organism evidence="1 2">
    <name type="scientific">Rhodococcus opacus</name>
    <name type="common">Nocardia opaca</name>
    <dbReference type="NCBI Taxonomy" id="37919"/>
    <lineage>
        <taxon>Bacteria</taxon>
        <taxon>Bacillati</taxon>
        <taxon>Actinomycetota</taxon>
        <taxon>Actinomycetes</taxon>
        <taxon>Mycobacteriales</taxon>
        <taxon>Nocardiaceae</taxon>
        <taxon>Rhodococcus</taxon>
    </lineage>
</organism>
<evidence type="ECO:0000313" key="2">
    <source>
        <dbReference type="Proteomes" id="UP000186108"/>
    </source>
</evidence>
<geneLocation type="plasmid" evidence="2">
    <name>pr1cp1</name>
</geneLocation>
<accession>A0A1B1KHL6</accession>
<gene>
    <name evidence="1" type="ORF">R1CP_37370</name>
</gene>
<reference evidence="1 2" key="1">
    <citation type="submission" date="2014-07" db="EMBL/GenBank/DDBJ databases">
        <authorList>
            <person name="Zhang J.E."/>
            <person name="Yang H."/>
            <person name="Guo J."/>
            <person name="Deng Z."/>
            <person name="Luo H."/>
            <person name="Luo M."/>
            <person name="Zhao B."/>
        </authorList>
    </citation>
    <scope>NUCLEOTIDE SEQUENCE [LARGE SCALE GENOMIC DNA]</scope>
    <source>
        <strain evidence="1 2">1CP</strain>
        <plasmid evidence="2">Plasmid pr1cp1</plasmid>
    </source>
</reference>
<dbReference type="AlphaFoldDB" id="A0A1B1KHL6"/>
<dbReference type="Proteomes" id="UP000186108">
    <property type="component" value="Plasmid pR1CP1"/>
</dbReference>
<dbReference type="EMBL" id="CP009112">
    <property type="protein sequence ID" value="ANS32078.1"/>
    <property type="molecule type" value="Genomic_DNA"/>
</dbReference>
<evidence type="ECO:0000313" key="1">
    <source>
        <dbReference type="EMBL" id="ANS32078.1"/>
    </source>
</evidence>
<name>A0A1B1KHL6_RHOOP</name>